<evidence type="ECO:0000313" key="3">
    <source>
        <dbReference type="Proteomes" id="UP000467385"/>
    </source>
</evidence>
<protein>
    <submittedName>
        <fullName evidence="2">Uncharacterized protein</fullName>
    </submittedName>
</protein>
<dbReference type="EMBL" id="AP022613">
    <property type="protein sequence ID" value="BBZ39848.1"/>
    <property type="molecule type" value="Genomic_DNA"/>
</dbReference>
<evidence type="ECO:0000256" key="1">
    <source>
        <dbReference type="SAM" id="MobiDB-lite"/>
    </source>
</evidence>
<dbReference type="Pfam" id="PF20729">
    <property type="entry name" value="PE-PGRS_C"/>
    <property type="match status" value="1"/>
</dbReference>
<evidence type="ECO:0000313" key="2">
    <source>
        <dbReference type="EMBL" id="BBZ39848.1"/>
    </source>
</evidence>
<dbReference type="Gene3D" id="2.40.70.10">
    <property type="entry name" value="Acid Proteases"/>
    <property type="match status" value="1"/>
</dbReference>
<proteinExistence type="predicted"/>
<dbReference type="SUPFAM" id="SSF140459">
    <property type="entry name" value="PE/PPE dimer-like"/>
    <property type="match status" value="1"/>
</dbReference>
<dbReference type="OrthoDB" id="5190013at2"/>
<name>A0A1X1TQW0_9MYCO</name>
<reference evidence="2 3" key="1">
    <citation type="journal article" date="2019" name="Emerg. Microbes Infect.">
        <title>Comprehensive subspecies identification of 175 nontuberculous mycobacteria species based on 7547 genomic profiles.</title>
        <authorList>
            <person name="Matsumoto Y."/>
            <person name="Kinjo T."/>
            <person name="Motooka D."/>
            <person name="Nabeya D."/>
            <person name="Jung N."/>
            <person name="Uechi K."/>
            <person name="Horii T."/>
            <person name="Iida T."/>
            <person name="Fujita J."/>
            <person name="Nakamura S."/>
        </authorList>
    </citation>
    <scope>NUCLEOTIDE SEQUENCE [LARGE SCALE GENOMIC DNA]</scope>
    <source>
        <strain evidence="2 3">JCM 14738</strain>
    </source>
</reference>
<sequence>MSLLDVTPQVLASAAADLRGIGSALDAAHAAAAAPTTGLLAAGADEVSAAVAALFSGHGQAFQALGGQASAFHAQFVRALSGAGAAYAAAEAANASPLQIASDLAWFSPWKDITGRPLFGDGADAAAGTGKAGGDGGWILGSGGNGGSGGAGQTGGHGGDAGLIGNGGNGGDAGTGKAGGAGGTGGILLGNGGNGGQGGGAGGGAGGGGGNAGNFFGSGGNGGDGGTNAPGGAGGTPGRLLGSFGVGGETGATLGPGGVSMPIYQGTEPVVNVSVGGGPSVPVLVDTGSTGLVIPLRDVGLFHLGLPTGIGTGAYSGGLTYFYVTFNTTVDFGNGLVSSIPVDVVMLSFPTPFGGFAGGNGAAGILGIGVNAGGPSPGASPVNGLPDPTMNRGVLINEPQGYLQFSSTNPLPAYNHVDGAPVGNLLVSVNNGQQVSVPGAFIDSGGVYGTIPSSVGAVHPGDIITVYDSMGHELYHYQTTATNIPTTVPDAGMNTGFEPFAQGPVWIARDPSGIGTTYFDYLPT</sequence>
<dbReference type="AlphaFoldDB" id="A0A1X1TQW0"/>
<gene>
    <name evidence="2" type="ORF">MCNS_29110</name>
</gene>
<feature type="compositionally biased region" description="Gly residues" evidence="1">
    <location>
        <begin position="218"/>
        <end position="237"/>
    </location>
</feature>
<dbReference type="InterPro" id="IPR048996">
    <property type="entry name" value="PGRS_rpt"/>
</dbReference>
<dbReference type="InterPro" id="IPR038332">
    <property type="entry name" value="PPE_sf"/>
</dbReference>
<dbReference type="STRING" id="44010.AWC00_02355"/>
<accession>A0A1X1TQW0</accession>
<dbReference type="Pfam" id="PF00934">
    <property type="entry name" value="PE"/>
    <property type="match status" value="1"/>
</dbReference>
<dbReference type="RefSeq" id="WP_085231050.1">
    <property type="nucleotide sequence ID" value="NZ_AP022613.1"/>
</dbReference>
<dbReference type="Pfam" id="PF21526">
    <property type="entry name" value="PGRS"/>
    <property type="match status" value="1"/>
</dbReference>
<organism evidence="2 3">
    <name type="scientific">Mycobacterium conspicuum</name>
    <dbReference type="NCBI Taxonomy" id="44010"/>
    <lineage>
        <taxon>Bacteria</taxon>
        <taxon>Bacillati</taxon>
        <taxon>Actinomycetota</taxon>
        <taxon>Actinomycetes</taxon>
        <taxon>Mycobacteriales</taxon>
        <taxon>Mycobacteriaceae</taxon>
        <taxon>Mycobacterium</taxon>
    </lineage>
</organism>
<dbReference type="InterPro" id="IPR000084">
    <property type="entry name" value="PE-PGRS_N"/>
</dbReference>
<dbReference type="NCBIfam" id="NF038019">
    <property type="entry name" value="PE_process_PecA"/>
    <property type="match status" value="1"/>
</dbReference>
<feature type="region of interest" description="Disordered" evidence="1">
    <location>
        <begin position="218"/>
        <end position="247"/>
    </location>
</feature>
<dbReference type="Gene3D" id="1.10.287.850">
    <property type="entry name" value="HP0062-like domain"/>
    <property type="match status" value="1"/>
</dbReference>
<dbReference type="GO" id="GO:0004190">
    <property type="term" value="F:aspartic-type endopeptidase activity"/>
    <property type="evidence" value="ECO:0007669"/>
    <property type="project" value="InterPro"/>
</dbReference>
<dbReference type="InterPro" id="IPR048054">
    <property type="entry name" value="PecA_C"/>
</dbReference>
<dbReference type="InterPro" id="IPR021109">
    <property type="entry name" value="Peptidase_aspartic_dom_sf"/>
</dbReference>
<dbReference type="Proteomes" id="UP000467385">
    <property type="component" value="Chromosome"/>
</dbReference>
<keyword evidence="3" id="KW-1185">Reference proteome</keyword>